<gene>
    <name evidence="3" type="ORF">QBC32DRAFT_355952</name>
</gene>
<name>A0AAN6NJH8_9PEZI</name>
<accession>A0AAN6NJH8</accession>
<protein>
    <submittedName>
        <fullName evidence="3">Uncharacterized protein</fullName>
    </submittedName>
</protein>
<sequence length="480" mass="53712">MSPMIRPTAQGCPYLPPEIHLMISRFLNNDGRLDTLAVLSRSSNRLRSIYEPQLYRTAKHENYPHCYPNEALMWGITNESVPVMAQAKAYGADINARVKGCHGKEIYYHTSLEYGLGTMLQHAVQKGRGPSVVWLVQEGAVINTPDQAAVNMCECDATIGEPEHKCSTLHLALCKGHLLIALFIIEQFGPAALEESKNVDRPLILRTAIKKAFYRKDIEFLSAMLEYPSVCNLVNMVNPHDGQTVLDVTLSDVNMCLDFRGQDFLGSILETLVHEGGASLGPYPAESRSAGQSPLVTVLELGNYETAQQLLRLGCDIQGLPPTQETQNWSSPLHCLIRPASDYIEDPAWMDNVENRHYEYPTRSVQEIIETLVRSGASLMIKATQFNSTPLENAISHGAPFLSLSRRVAAYKLLKVLLKHVKEGKITQAAREQAEKCMEQIKEDLRAEHALYDLSDERVKVRSWSGWDEDHAYDQPILLS</sequence>
<proteinExistence type="predicted"/>
<dbReference type="Gene3D" id="1.25.40.20">
    <property type="entry name" value="Ankyrin repeat-containing domain"/>
    <property type="match status" value="1"/>
</dbReference>
<keyword evidence="4" id="KW-1185">Reference proteome</keyword>
<reference evidence="3" key="1">
    <citation type="journal article" date="2023" name="Mol. Phylogenet. Evol.">
        <title>Genome-scale phylogeny and comparative genomics of the fungal order Sordariales.</title>
        <authorList>
            <person name="Hensen N."/>
            <person name="Bonometti L."/>
            <person name="Westerberg I."/>
            <person name="Brannstrom I.O."/>
            <person name="Guillou S."/>
            <person name="Cros-Aarteil S."/>
            <person name="Calhoun S."/>
            <person name="Haridas S."/>
            <person name="Kuo A."/>
            <person name="Mondo S."/>
            <person name="Pangilinan J."/>
            <person name="Riley R."/>
            <person name="LaButti K."/>
            <person name="Andreopoulos B."/>
            <person name="Lipzen A."/>
            <person name="Chen C."/>
            <person name="Yan M."/>
            <person name="Daum C."/>
            <person name="Ng V."/>
            <person name="Clum A."/>
            <person name="Steindorff A."/>
            <person name="Ohm R.A."/>
            <person name="Martin F."/>
            <person name="Silar P."/>
            <person name="Natvig D.O."/>
            <person name="Lalanne C."/>
            <person name="Gautier V."/>
            <person name="Ament-Velasquez S.L."/>
            <person name="Kruys A."/>
            <person name="Hutchinson M.I."/>
            <person name="Powell A.J."/>
            <person name="Barry K."/>
            <person name="Miller A.N."/>
            <person name="Grigoriev I.V."/>
            <person name="Debuchy R."/>
            <person name="Gladieux P."/>
            <person name="Hiltunen Thoren M."/>
            <person name="Johannesson H."/>
        </authorList>
    </citation>
    <scope>NUCLEOTIDE SEQUENCE</scope>
    <source>
        <strain evidence="3">CBS 626.80</strain>
    </source>
</reference>
<dbReference type="EMBL" id="MU859452">
    <property type="protein sequence ID" value="KAK3946990.1"/>
    <property type="molecule type" value="Genomic_DNA"/>
</dbReference>
<dbReference type="PANTHER" id="PTHR24198:SF165">
    <property type="entry name" value="ANKYRIN REPEAT-CONTAINING PROTEIN-RELATED"/>
    <property type="match status" value="1"/>
</dbReference>
<dbReference type="SMART" id="SM00248">
    <property type="entry name" value="ANK"/>
    <property type="match status" value="5"/>
</dbReference>
<dbReference type="SUPFAM" id="SSF48403">
    <property type="entry name" value="Ankyrin repeat"/>
    <property type="match status" value="1"/>
</dbReference>
<evidence type="ECO:0000313" key="4">
    <source>
        <dbReference type="Proteomes" id="UP001303222"/>
    </source>
</evidence>
<reference evidence="3" key="2">
    <citation type="submission" date="2023-06" db="EMBL/GenBank/DDBJ databases">
        <authorList>
            <consortium name="Lawrence Berkeley National Laboratory"/>
            <person name="Mondo S.J."/>
            <person name="Hensen N."/>
            <person name="Bonometti L."/>
            <person name="Westerberg I."/>
            <person name="Brannstrom I.O."/>
            <person name="Guillou S."/>
            <person name="Cros-Aarteil S."/>
            <person name="Calhoun S."/>
            <person name="Haridas S."/>
            <person name="Kuo A."/>
            <person name="Pangilinan J."/>
            <person name="Riley R."/>
            <person name="Labutti K."/>
            <person name="Andreopoulos B."/>
            <person name="Lipzen A."/>
            <person name="Chen C."/>
            <person name="Yanf M."/>
            <person name="Daum C."/>
            <person name="Ng V."/>
            <person name="Clum A."/>
            <person name="Steindorff A."/>
            <person name="Ohm R."/>
            <person name="Martin F."/>
            <person name="Silar P."/>
            <person name="Natvig D."/>
            <person name="Lalanne C."/>
            <person name="Gautier V."/>
            <person name="Ament-Velasquez S.L."/>
            <person name="Kruys A."/>
            <person name="Hutchinson M.I."/>
            <person name="Powell A.J."/>
            <person name="Barry K."/>
            <person name="Miller A.N."/>
            <person name="Grigoriev I.V."/>
            <person name="Debuchy R."/>
            <person name="Gladieux P."/>
            <person name="Thoren M.H."/>
            <person name="Johannesson H."/>
        </authorList>
    </citation>
    <scope>NUCLEOTIDE SEQUENCE</scope>
    <source>
        <strain evidence="3">CBS 626.80</strain>
    </source>
</reference>
<evidence type="ECO:0000313" key="3">
    <source>
        <dbReference type="EMBL" id="KAK3946990.1"/>
    </source>
</evidence>
<organism evidence="3 4">
    <name type="scientific">Pseudoneurospora amorphoporcata</name>
    <dbReference type="NCBI Taxonomy" id="241081"/>
    <lineage>
        <taxon>Eukaryota</taxon>
        <taxon>Fungi</taxon>
        <taxon>Dikarya</taxon>
        <taxon>Ascomycota</taxon>
        <taxon>Pezizomycotina</taxon>
        <taxon>Sordariomycetes</taxon>
        <taxon>Sordariomycetidae</taxon>
        <taxon>Sordariales</taxon>
        <taxon>Sordariaceae</taxon>
        <taxon>Pseudoneurospora</taxon>
    </lineage>
</organism>
<dbReference type="AlphaFoldDB" id="A0AAN6NJH8"/>
<dbReference type="InterPro" id="IPR002110">
    <property type="entry name" value="Ankyrin_rpt"/>
</dbReference>
<dbReference type="Proteomes" id="UP001303222">
    <property type="component" value="Unassembled WGS sequence"/>
</dbReference>
<dbReference type="InterPro" id="IPR036770">
    <property type="entry name" value="Ankyrin_rpt-contain_sf"/>
</dbReference>
<comment type="caution">
    <text evidence="3">The sequence shown here is derived from an EMBL/GenBank/DDBJ whole genome shotgun (WGS) entry which is preliminary data.</text>
</comment>
<dbReference type="PANTHER" id="PTHR24198">
    <property type="entry name" value="ANKYRIN REPEAT AND PROTEIN KINASE DOMAIN-CONTAINING PROTEIN"/>
    <property type="match status" value="1"/>
</dbReference>
<evidence type="ECO:0000256" key="1">
    <source>
        <dbReference type="ARBA" id="ARBA00022737"/>
    </source>
</evidence>
<evidence type="ECO:0000256" key="2">
    <source>
        <dbReference type="ARBA" id="ARBA00023043"/>
    </source>
</evidence>
<keyword evidence="2" id="KW-0040">ANK repeat</keyword>
<keyword evidence="1" id="KW-0677">Repeat</keyword>